<organism evidence="2 3">
    <name type="scientific">Campylobacter concisus (strain 13826)</name>
    <dbReference type="NCBI Taxonomy" id="360104"/>
    <lineage>
        <taxon>Bacteria</taxon>
        <taxon>Pseudomonadati</taxon>
        <taxon>Campylobacterota</taxon>
        <taxon>Epsilonproteobacteria</taxon>
        <taxon>Campylobacterales</taxon>
        <taxon>Campylobacteraceae</taxon>
        <taxon>Campylobacter</taxon>
    </lineage>
</organism>
<proteinExistence type="predicted"/>
<evidence type="ECO:0000313" key="2">
    <source>
        <dbReference type="EMBL" id="EAT99326.1"/>
    </source>
</evidence>
<dbReference type="HOGENOM" id="CLU_007383_1_7_7"/>
<sequence length="291" mass="32638">MNIMIIGANGLLGRYLVDILKYSTNLFAVVKNKNKIKFEDNKVNVVEIDLANFNVDILPKSIDVIFYLAQSNRFREFPDGSNDMLDINICAPNKIIQWAVKNGVKKFIYASSGGVYSNQPYPAKEFFQIDANHKLGFYLNSKLAAEMLLKNFAPFFETFVILRPFFMYGVGQTKTMLIPRLINNIINGEKILLGGVDGIKINPIYIQDAARIIAKTIDLNGEYIFNIAGAEIVSIRQLSETIGEVVGRKPIFYQNSVNGNDLIGDISNMVEKLDKPIIKILDGVNKMVKAL</sequence>
<dbReference type="Pfam" id="PF01370">
    <property type="entry name" value="Epimerase"/>
    <property type="match status" value="1"/>
</dbReference>
<dbReference type="SUPFAM" id="SSF51735">
    <property type="entry name" value="NAD(P)-binding Rossmann-fold domains"/>
    <property type="match status" value="1"/>
</dbReference>
<dbReference type="Proteomes" id="UP000001121">
    <property type="component" value="Chromosome"/>
</dbReference>
<reference evidence="3" key="1">
    <citation type="submission" date="2007-10" db="EMBL/GenBank/DDBJ databases">
        <title>Genome sequence of Campylobacter concisus 13826 isolated from human feces.</title>
        <authorList>
            <person name="Fouts D.E."/>
            <person name="Mongodin E.F."/>
            <person name="Puiu D."/>
            <person name="Sebastian Y."/>
            <person name="Miller W.G."/>
            <person name="Mandrell R.E."/>
            <person name="On S."/>
            <person name="Nelson K.E."/>
        </authorList>
    </citation>
    <scope>NUCLEOTIDE SEQUENCE [LARGE SCALE GENOMIC DNA]</scope>
    <source>
        <strain evidence="3">13826</strain>
    </source>
</reference>
<protein>
    <submittedName>
        <fullName evidence="2">Nucleoside-diphosphate-sugar epimerase</fullName>
    </submittedName>
</protein>
<dbReference type="KEGG" id="cco:CCC13826_0526"/>
<dbReference type="OrthoDB" id="367683at2"/>
<dbReference type="InterPro" id="IPR050177">
    <property type="entry name" value="Lipid_A_modif_metabolic_enz"/>
</dbReference>
<feature type="domain" description="NAD-dependent epimerase/dehydratase" evidence="1">
    <location>
        <begin position="3"/>
        <end position="228"/>
    </location>
</feature>
<evidence type="ECO:0000259" key="1">
    <source>
        <dbReference type="Pfam" id="PF01370"/>
    </source>
</evidence>
<evidence type="ECO:0000313" key="3">
    <source>
        <dbReference type="Proteomes" id="UP000001121"/>
    </source>
</evidence>
<dbReference type="eggNOG" id="COG0451">
    <property type="taxonomic scope" value="Bacteria"/>
</dbReference>
<gene>
    <name evidence="2" type="ORF">CCC13826_0526</name>
</gene>
<dbReference type="Gene3D" id="3.40.50.720">
    <property type="entry name" value="NAD(P)-binding Rossmann-like Domain"/>
    <property type="match status" value="1"/>
</dbReference>
<name>A7ZF06_CAMC1</name>
<dbReference type="PANTHER" id="PTHR43245:SF13">
    <property type="entry name" value="UDP-D-APIOSE_UDP-D-XYLOSE SYNTHASE 2"/>
    <property type="match status" value="1"/>
</dbReference>
<dbReference type="AlphaFoldDB" id="A7ZF06"/>
<dbReference type="CDD" id="cd08946">
    <property type="entry name" value="SDR_e"/>
    <property type="match status" value="1"/>
</dbReference>
<dbReference type="InterPro" id="IPR001509">
    <property type="entry name" value="Epimerase_deHydtase"/>
</dbReference>
<dbReference type="EMBL" id="CP000792">
    <property type="protein sequence ID" value="EAT99326.1"/>
    <property type="molecule type" value="Genomic_DNA"/>
</dbReference>
<dbReference type="PANTHER" id="PTHR43245">
    <property type="entry name" value="BIFUNCTIONAL POLYMYXIN RESISTANCE PROTEIN ARNA"/>
    <property type="match status" value="1"/>
</dbReference>
<dbReference type="InterPro" id="IPR036291">
    <property type="entry name" value="NAD(P)-bd_dom_sf"/>
</dbReference>
<accession>A7ZF06</accession>
<dbReference type="STRING" id="360104.CCC13826_0526"/>